<gene>
    <name evidence="4" type="ordered locus">HRM2_11270</name>
</gene>
<dbReference type="KEGG" id="dat:HRM2_11270"/>
<dbReference type="eggNOG" id="COG0553">
    <property type="taxonomic scope" value="Bacteria"/>
</dbReference>
<dbReference type="Pfam" id="PF12419">
    <property type="entry name" value="DUF3670"/>
    <property type="match status" value="1"/>
</dbReference>
<dbReference type="InterPro" id="IPR022138">
    <property type="entry name" value="DUF3670"/>
</dbReference>
<keyword evidence="1" id="KW-0378">Hydrolase</keyword>
<dbReference type="SMART" id="SM00487">
    <property type="entry name" value="DEXDc"/>
    <property type="match status" value="1"/>
</dbReference>
<dbReference type="InterPro" id="IPR049730">
    <property type="entry name" value="SNF2/RAD54-like_C"/>
</dbReference>
<keyword evidence="4" id="KW-0347">Helicase</keyword>
<accession>C0QLT3</accession>
<dbReference type="GO" id="GO:0004386">
    <property type="term" value="F:helicase activity"/>
    <property type="evidence" value="ECO:0007669"/>
    <property type="project" value="UniProtKB-KW"/>
</dbReference>
<proteinExistence type="predicted"/>
<evidence type="ECO:0000259" key="3">
    <source>
        <dbReference type="PROSITE" id="PS51194"/>
    </source>
</evidence>
<dbReference type="InterPro" id="IPR001650">
    <property type="entry name" value="Helicase_C-like"/>
</dbReference>
<dbReference type="PROSITE" id="PS51192">
    <property type="entry name" value="HELICASE_ATP_BIND_1"/>
    <property type="match status" value="1"/>
</dbReference>
<dbReference type="AlphaFoldDB" id="C0QLT3"/>
<sequence>MKAETARTLKVEILYPQDLNLTWEKADFRVGDKQRILEEKIYHRYTATQNTDNEKSSEQEYWMLFLGSSDPLIPLTPSLDFFRTFADQFLEELRTTPDIETLREQTQIEPLDQALGILAGQAPPMVGSEYLNLDFLTRLWKKLNLVFTGQIKAYTGTVEAYLNELSPRIHLAGRVYFHLVESKDPAYPFQFLATYTATTGSGKHRPLEWALEEYKEDPPKMLELLTTVHRAAKQSPLLQEMIETGELFHHLAWETGEAFAFLKQVKHFEHCGILCRIPNWWKKKSAAPCLKISLGTGEPSIVGMNALINVDATLFIGDDPLTEDEVKALLAESQGLALIKNRWVEVDPVKLDRLLSAYTAAMKMAKGGALTIGEALALKLHPEKLAHLDDLTHLEISNGEWLEQVISKLKQPESITRVLPDKKFLATLRPYQQEGVNWLAFLDSLGFGACLADDMGLGKTVQVLAFLNILKTRDPGQTSLLVVPASLLSNWEAEIHRFLPTLNYHVAHPGYQKQSRTRKTADTDPADQWEGFDLVITTYAMVQRHGWMADVAWRTLILDEAQAIKNPGTKQSRTVKKLRSRTRITMTGTPIENALSDLWSLFDFINPGLMGTAGEFKTFSKQLKNNPAGYGRLKQVVSPYILRRMKTDKTIVPDLPEKVEMKTFPELSRKQQVLYMDFVKKLADKLECSDPGIQRKGLVLSALVKFKQICNHPDQYLGTGDFIPKESGKFTRLMEICATIHAKRERVLVFTQFKEMVAPLAEFLETVFHQKGHIIHGSLNVKKRHQAIEEFQGKAYIPFMVISLKAGGTGLNLTRANHVIHFDRWWNPAIENQATDRAFRIGQTRGVLVHKFITRGTIEEKIDLMIEKKKALTNQIISTSDTQGAWITQMDNKELMELFTLKI</sequence>
<dbReference type="InterPro" id="IPR027417">
    <property type="entry name" value="P-loop_NTPase"/>
</dbReference>
<dbReference type="InterPro" id="IPR038718">
    <property type="entry name" value="SNF2-like_sf"/>
</dbReference>
<dbReference type="Gene3D" id="3.40.50.300">
    <property type="entry name" value="P-loop containing nucleotide triphosphate hydrolases"/>
    <property type="match status" value="1"/>
</dbReference>
<feature type="domain" description="Helicase ATP-binding" evidence="2">
    <location>
        <begin position="440"/>
        <end position="608"/>
    </location>
</feature>
<dbReference type="CDD" id="cd18793">
    <property type="entry name" value="SF2_C_SNF"/>
    <property type="match status" value="1"/>
</dbReference>
<reference evidence="4 5" key="1">
    <citation type="journal article" date="2009" name="Environ. Microbiol.">
        <title>Genome sequence of Desulfobacterium autotrophicum HRM2, a marine sulfate reducer oxidizing organic carbon completely to carbon dioxide.</title>
        <authorList>
            <person name="Strittmatter A.W."/>
            <person name="Liesegang H."/>
            <person name="Rabus R."/>
            <person name="Decker I."/>
            <person name="Amann J."/>
            <person name="Andres S."/>
            <person name="Henne A."/>
            <person name="Fricke W.F."/>
            <person name="Martinez-Arias R."/>
            <person name="Bartels D."/>
            <person name="Goesmann A."/>
            <person name="Krause L."/>
            <person name="Puehler A."/>
            <person name="Klenk H.P."/>
            <person name="Richter M."/>
            <person name="Schuler M."/>
            <person name="Gloeckner F.O."/>
            <person name="Meyerdierks A."/>
            <person name="Gottschalk G."/>
            <person name="Amann R."/>
        </authorList>
    </citation>
    <scope>NUCLEOTIDE SEQUENCE [LARGE SCALE GENOMIC DNA]</scope>
    <source>
        <strain evidence="5">ATCC 43914 / DSM 3382 / HRM2</strain>
    </source>
</reference>
<dbReference type="SUPFAM" id="SSF52540">
    <property type="entry name" value="P-loop containing nucleoside triphosphate hydrolases"/>
    <property type="match status" value="2"/>
</dbReference>
<name>C0QLT3_DESAH</name>
<dbReference type="RefSeq" id="WP_015903028.1">
    <property type="nucleotide sequence ID" value="NC_012108.1"/>
</dbReference>
<evidence type="ECO:0000313" key="5">
    <source>
        <dbReference type="Proteomes" id="UP000000442"/>
    </source>
</evidence>
<evidence type="ECO:0000313" key="4">
    <source>
        <dbReference type="EMBL" id="ACN14239.1"/>
    </source>
</evidence>
<dbReference type="InterPro" id="IPR014001">
    <property type="entry name" value="Helicase_ATP-bd"/>
</dbReference>
<dbReference type="SMART" id="SM00490">
    <property type="entry name" value="HELICc"/>
    <property type="match status" value="1"/>
</dbReference>
<keyword evidence="5" id="KW-1185">Reference proteome</keyword>
<evidence type="ECO:0000256" key="1">
    <source>
        <dbReference type="ARBA" id="ARBA00022801"/>
    </source>
</evidence>
<dbReference type="GO" id="GO:0005524">
    <property type="term" value="F:ATP binding"/>
    <property type="evidence" value="ECO:0007669"/>
    <property type="project" value="InterPro"/>
</dbReference>
<organism evidence="4 5">
    <name type="scientific">Desulforapulum autotrophicum (strain ATCC 43914 / DSM 3382 / VKM B-1955 / HRM2)</name>
    <name type="common">Desulfobacterium autotrophicum</name>
    <dbReference type="NCBI Taxonomy" id="177437"/>
    <lineage>
        <taxon>Bacteria</taxon>
        <taxon>Pseudomonadati</taxon>
        <taxon>Thermodesulfobacteriota</taxon>
        <taxon>Desulfobacteria</taxon>
        <taxon>Desulfobacterales</taxon>
        <taxon>Desulfobacteraceae</taxon>
        <taxon>Desulforapulum</taxon>
    </lineage>
</organism>
<dbReference type="STRING" id="177437.HRM2_11270"/>
<dbReference type="Proteomes" id="UP000000442">
    <property type="component" value="Chromosome"/>
</dbReference>
<dbReference type="PANTHER" id="PTHR10799">
    <property type="entry name" value="SNF2/RAD54 HELICASE FAMILY"/>
    <property type="match status" value="1"/>
</dbReference>
<dbReference type="Pfam" id="PF00176">
    <property type="entry name" value="SNF2-rel_dom"/>
    <property type="match status" value="1"/>
</dbReference>
<dbReference type="Pfam" id="PF00271">
    <property type="entry name" value="Helicase_C"/>
    <property type="match status" value="1"/>
</dbReference>
<keyword evidence="4" id="KW-0547">Nucleotide-binding</keyword>
<protein>
    <submittedName>
        <fullName evidence="4">SNF2-related helicase</fullName>
    </submittedName>
</protein>
<keyword evidence="4" id="KW-0067">ATP-binding</keyword>
<feature type="domain" description="Helicase C-terminal" evidence="3">
    <location>
        <begin position="732"/>
        <end position="888"/>
    </location>
</feature>
<dbReference type="PROSITE" id="PS51194">
    <property type="entry name" value="HELICASE_CTER"/>
    <property type="match status" value="1"/>
</dbReference>
<dbReference type="HOGENOM" id="CLU_000315_21_8_7"/>
<dbReference type="OrthoDB" id="18878at2"/>
<evidence type="ECO:0000259" key="2">
    <source>
        <dbReference type="PROSITE" id="PS51192"/>
    </source>
</evidence>
<dbReference type="Gene3D" id="3.40.50.10810">
    <property type="entry name" value="Tandem AAA-ATPase domain"/>
    <property type="match status" value="1"/>
</dbReference>
<dbReference type="EMBL" id="CP001087">
    <property type="protein sequence ID" value="ACN14239.1"/>
    <property type="molecule type" value="Genomic_DNA"/>
</dbReference>
<dbReference type="InterPro" id="IPR000330">
    <property type="entry name" value="SNF2_N"/>
</dbReference>
<dbReference type="GO" id="GO:0016787">
    <property type="term" value="F:hydrolase activity"/>
    <property type="evidence" value="ECO:0007669"/>
    <property type="project" value="UniProtKB-KW"/>
</dbReference>